<reference evidence="3" key="1">
    <citation type="submission" date="2015-03" db="EMBL/GenBank/DDBJ databases">
        <title>Luteipulveratus halotolerans sp. nov., a novel actinobacterium (Dermacoccaceae) from Sarawak, Malaysia.</title>
        <authorList>
            <person name="Juboi H."/>
            <person name="Basik A."/>
            <person name="Shamsul S.S."/>
            <person name="Arnold P."/>
            <person name="Schmitt E.K."/>
            <person name="Sanglier J.-J."/>
            <person name="Yeo T."/>
        </authorList>
    </citation>
    <scope>NUCLEOTIDE SEQUENCE [LARGE SCALE GENOMIC DNA]</scope>
    <source>
        <strain evidence="3">C296001</strain>
    </source>
</reference>
<dbReference type="InterPro" id="IPR005135">
    <property type="entry name" value="Endo/exonuclease/phosphatase"/>
</dbReference>
<dbReference type="OrthoDB" id="4520214at2"/>
<dbReference type="AlphaFoldDB" id="A0A0L6CLJ4"/>
<keyword evidence="3" id="KW-1185">Reference proteome</keyword>
<feature type="domain" description="Endonuclease/exonuclease/phosphatase" evidence="1">
    <location>
        <begin position="4"/>
        <end position="236"/>
    </location>
</feature>
<dbReference type="SUPFAM" id="SSF56219">
    <property type="entry name" value="DNase I-like"/>
    <property type="match status" value="1"/>
</dbReference>
<evidence type="ECO:0000313" key="3">
    <source>
        <dbReference type="Proteomes" id="UP000037397"/>
    </source>
</evidence>
<gene>
    <name evidence="2" type="ORF">VV01_18085</name>
</gene>
<organism evidence="2 3">
    <name type="scientific">Luteipulveratus halotolerans</name>
    <dbReference type="NCBI Taxonomy" id="1631356"/>
    <lineage>
        <taxon>Bacteria</taxon>
        <taxon>Bacillati</taxon>
        <taxon>Actinomycetota</taxon>
        <taxon>Actinomycetes</taxon>
        <taxon>Micrococcales</taxon>
        <taxon>Dermacoccaceae</taxon>
        <taxon>Luteipulveratus</taxon>
    </lineage>
</organism>
<evidence type="ECO:0000313" key="2">
    <source>
        <dbReference type="EMBL" id="KNX38617.1"/>
    </source>
</evidence>
<dbReference type="GO" id="GO:0008311">
    <property type="term" value="F:double-stranded DNA 3'-5' DNA exonuclease activity"/>
    <property type="evidence" value="ECO:0007669"/>
    <property type="project" value="InterPro"/>
</dbReference>
<dbReference type="Proteomes" id="UP000037397">
    <property type="component" value="Unassembled WGS sequence"/>
</dbReference>
<protein>
    <recommendedName>
        <fullName evidence="1">Endonuclease/exonuclease/phosphatase domain-containing protein</fullName>
    </recommendedName>
</protein>
<dbReference type="GO" id="GO:0006281">
    <property type="term" value="P:DNA repair"/>
    <property type="evidence" value="ECO:0007669"/>
    <property type="project" value="InterPro"/>
</dbReference>
<proteinExistence type="predicted"/>
<dbReference type="InterPro" id="IPR037493">
    <property type="entry name" value="ExoIII-like"/>
</dbReference>
<dbReference type="Pfam" id="PF03372">
    <property type="entry name" value="Exo_endo_phos"/>
    <property type="match status" value="1"/>
</dbReference>
<dbReference type="STRING" id="1631356.VV01_18085"/>
<dbReference type="InterPro" id="IPR036691">
    <property type="entry name" value="Endo/exonu/phosph_ase_sf"/>
</dbReference>
<dbReference type="PANTHER" id="PTHR43250">
    <property type="entry name" value="EXODEOXYRIBONUCLEASE III"/>
    <property type="match status" value="1"/>
</dbReference>
<dbReference type="Gene3D" id="3.60.10.10">
    <property type="entry name" value="Endonuclease/exonuclease/phosphatase"/>
    <property type="match status" value="1"/>
</dbReference>
<dbReference type="EMBL" id="LAIR01000002">
    <property type="protein sequence ID" value="KNX38617.1"/>
    <property type="molecule type" value="Genomic_DNA"/>
</dbReference>
<sequence length="248" mass="26955">MRVLTLNVANPPADRAKGLLEWLWHQPDELLVLTEVGRGKGSQLIGQVCRAAGYDVHASDPGDLGVLIVSRDGALTDVRGPEPAVLPGRVKTVATQGITVLGVYGAASDPVRYSSKTQRQRKRDWLTAYDDALAAWLPTAGPTLMIGDLNLVDPVHDVPLKYVLSEETAVYEGLSARHDLTDAYRLSHPDEVDVSWVDHSGVGCRYDHAFVTADLRDRVAACDLDHGPRESGLTDHSALRIDLLDARP</sequence>
<accession>A0A0L6CLJ4</accession>
<dbReference type="PANTHER" id="PTHR43250:SF2">
    <property type="entry name" value="EXODEOXYRIBONUCLEASE III"/>
    <property type="match status" value="1"/>
</dbReference>
<dbReference type="RefSeq" id="WP_050671101.1">
    <property type="nucleotide sequence ID" value="NZ_LAIR01000002.1"/>
</dbReference>
<name>A0A0L6CLJ4_9MICO</name>
<comment type="caution">
    <text evidence="2">The sequence shown here is derived from an EMBL/GenBank/DDBJ whole genome shotgun (WGS) entry which is preliminary data.</text>
</comment>
<evidence type="ECO:0000259" key="1">
    <source>
        <dbReference type="Pfam" id="PF03372"/>
    </source>
</evidence>